<feature type="compositionally biased region" description="Gly residues" evidence="6">
    <location>
        <begin position="146"/>
        <end position="155"/>
    </location>
</feature>
<evidence type="ECO:0000256" key="5">
    <source>
        <dbReference type="SAM" id="Coils"/>
    </source>
</evidence>
<evidence type="ECO:0000259" key="7">
    <source>
        <dbReference type="Pfam" id="PF13874"/>
    </source>
</evidence>
<sequence>MSLFGNQPQSGGLFGSSTANKPSPFGGAGGTAGGTGGGGLFGSSTTGNQQSGGGTGGALFGSGTTGTQQAGGTGGGLFGSSTTGNQQSGGGLFGSTQNQQSSTGGGLFGSNATSQPQQSGGLFGSTTQNQPQSGGLFGSSTQQKPQGGGLFGGAGQQSQQPQQTGGLFGASLGQQQKPQGSLFGGTGQQQQPQQQGGGLGLFGGLGASTQPQQQQQQQQPQPQPQQSVLGQSTTQQGSGLWSPGRAVTGVHRTVPMQMAIVQEKWRSENRVSPFRTYLYNNVGEDAAPFYQPSAEDDEAKWEDALRNRPGSGYVPVLVKGFWELGKRAQRQKDFLTMMQSRLHEINNCLSDLLSRHDLKISVKIADCRRKHIVLSKRCLALAAKTQVLRNRGYAMDDAEEELRKKLAQLERSVFDPSLNGRGEEIWARMLAIREHSKRLQLEMEKAGPNAAAQADDGLDENTMKTAKKILDDYHAQIQHLQKELASVKTDFDEAQKFQGSVDH</sequence>
<dbReference type="GO" id="GO:0044613">
    <property type="term" value="C:nuclear pore central transport channel"/>
    <property type="evidence" value="ECO:0007669"/>
    <property type="project" value="TreeGrafter"/>
</dbReference>
<reference evidence="9" key="1">
    <citation type="journal article" date="2017" name="Genome Biol.">
        <title>Comparative genomics reveals high biological diversity and specific adaptations in the industrially and medically important fungal genus Aspergillus.</title>
        <authorList>
            <person name="de Vries R.P."/>
            <person name="Riley R."/>
            <person name="Wiebenga A."/>
            <person name="Aguilar-Osorio G."/>
            <person name="Amillis S."/>
            <person name="Uchima C.A."/>
            <person name="Anderluh G."/>
            <person name="Asadollahi M."/>
            <person name="Askin M."/>
            <person name="Barry K."/>
            <person name="Battaglia E."/>
            <person name="Bayram O."/>
            <person name="Benocci T."/>
            <person name="Braus-Stromeyer S.A."/>
            <person name="Caldana C."/>
            <person name="Canovas D."/>
            <person name="Cerqueira G.C."/>
            <person name="Chen F."/>
            <person name="Chen W."/>
            <person name="Choi C."/>
            <person name="Clum A."/>
            <person name="Dos Santos R.A."/>
            <person name="Damasio A.R."/>
            <person name="Diallinas G."/>
            <person name="Emri T."/>
            <person name="Fekete E."/>
            <person name="Flipphi M."/>
            <person name="Freyberg S."/>
            <person name="Gallo A."/>
            <person name="Gournas C."/>
            <person name="Habgood R."/>
            <person name="Hainaut M."/>
            <person name="Harispe M.L."/>
            <person name="Henrissat B."/>
            <person name="Hilden K.S."/>
            <person name="Hope R."/>
            <person name="Hossain A."/>
            <person name="Karabika E."/>
            <person name="Karaffa L."/>
            <person name="Karanyi Z."/>
            <person name="Krasevec N."/>
            <person name="Kuo A."/>
            <person name="Kusch H."/>
            <person name="LaButti K."/>
            <person name="Lagendijk E.L."/>
            <person name="Lapidus A."/>
            <person name="Levasseur A."/>
            <person name="Lindquist E."/>
            <person name="Lipzen A."/>
            <person name="Logrieco A.F."/>
            <person name="MacCabe A."/>
            <person name="Maekelae M.R."/>
            <person name="Malavazi I."/>
            <person name="Melin P."/>
            <person name="Meyer V."/>
            <person name="Mielnichuk N."/>
            <person name="Miskei M."/>
            <person name="Molnar A.P."/>
            <person name="Mule G."/>
            <person name="Ngan C.Y."/>
            <person name="Orejas M."/>
            <person name="Orosz E."/>
            <person name="Ouedraogo J.P."/>
            <person name="Overkamp K.M."/>
            <person name="Park H.-S."/>
            <person name="Perrone G."/>
            <person name="Piumi F."/>
            <person name="Punt P.J."/>
            <person name="Ram A.F."/>
            <person name="Ramon A."/>
            <person name="Rauscher S."/>
            <person name="Record E."/>
            <person name="Riano-Pachon D.M."/>
            <person name="Robert V."/>
            <person name="Roehrig J."/>
            <person name="Ruller R."/>
            <person name="Salamov A."/>
            <person name="Salih N.S."/>
            <person name="Samson R.A."/>
            <person name="Sandor E."/>
            <person name="Sanguinetti M."/>
            <person name="Schuetze T."/>
            <person name="Sepcic K."/>
            <person name="Shelest E."/>
            <person name="Sherlock G."/>
            <person name="Sophianopoulou V."/>
            <person name="Squina F.M."/>
            <person name="Sun H."/>
            <person name="Susca A."/>
            <person name="Todd R.B."/>
            <person name="Tsang A."/>
            <person name="Unkles S.E."/>
            <person name="van de Wiele N."/>
            <person name="van Rossen-Uffink D."/>
            <person name="Oliveira J.V."/>
            <person name="Vesth T.C."/>
            <person name="Visser J."/>
            <person name="Yu J.-H."/>
            <person name="Zhou M."/>
            <person name="Andersen M.R."/>
            <person name="Archer D.B."/>
            <person name="Baker S.E."/>
            <person name="Benoit I."/>
            <person name="Brakhage A.A."/>
            <person name="Braus G.H."/>
            <person name="Fischer R."/>
            <person name="Frisvad J.C."/>
            <person name="Goldman G.H."/>
            <person name="Houbraken J."/>
            <person name="Oakley B."/>
            <person name="Pocsi I."/>
            <person name="Scazzocchio C."/>
            <person name="Seiboth B."/>
            <person name="vanKuyk P.A."/>
            <person name="Wortman J."/>
            <person name="Dyer P.S."/>
            <person name="Grigoriev I.V."/>
        </authorList>
    </citation>
    <scope>NUCLEOTIDE SEQUENCE [LARGE SCALE GENOMIC DNA]</scope>
    <source>
        <strain evidence="9">DTO 134E9</strain>
    </source>
</reference>
<evidence type="ECO:0000256" key="3">
    <source>
        <dbReference type="ARBA" id="ARBA00023132"/>
    </source>
</evidence>
<organism evidence="8 9">
    <name type="scientific">Aspergillus wentii DTO 134E9</name>
    <dbReference type="NCBI Taxonomy" id="1073089"/>
    <lineage>
        <taxon>Eukaryota</taxon>
        <taxon>Fungi</taxon>
        <taxon>Dikarya</taxon>
        <taxon>Ascomycota</taxon>
        <taxon>Pezizomycotina</taxon>
        <taxon>Eurotiomycetes</taxon>
        <taxon>Eurotiomycetidae</taxon>
        <taxon>Eurotiales</taxon>
        <taxon>Aspergillaceae</taxon>
        <taxon>Aspergillus</taxon>
        <taxon>Aspergillus subgen. Cremei</taxon>
    </lineage>
</organism>
<dbReference type="GO" id="GO:0036228">
    <property type="term" value="P:protein localization to nuclear inner membrane"/>
    <property type="evidence" value="ECO:0007669"/>
    <property type="project" value="TreeGrafter"/>
</dbReference>
<dbReference type="FunFam" id="1.20.5.490:FF:000005">
    <property type="entry name" value="Nucleoporin complex subunit 54"/>
    <property type="match status" value="1"/>
</dbReference>
<dbReference type="InterPro" id="IPR025574">
    <property type="entry name" value="Nucleoporin_FG_rpt"/>
</dbReference>
<dbReference type="STRING" id="1073089.A0A1L9RK85"/>
<dbReference type="PANTHER" id="PTHR13000:SF0">
    <property type="entry name" value="NUCLEOPORIN P54"/>
    <property type="match status" value="1"/>
</dbReference>
<dbReference type="GeneID" id="63753260"/>
<comment type="subcellular location">
    <subcellularLocation>
        <location evidence="1">Nucleus</location>
        <location evidence="1">Nuclear pore complex</location>
    </subcellularLocation>
</comment>
<feature type="coiled-coil region" evidence="5">
    <location>
        <begin position="463"/>
        <end position="490"/>
    </location>
</feature>
<keyword evidence="3" id="KW-0811">Translocation</keyword>
<dbReference type="Gene3D" id="1.20.5.490">
    <property type="entry name" value="Single helix bin"/>
    <property type="match status" value="1"/>
</dbReference>
<feature type="compositionally biased region" description="Polar residues" evidence="6">
    <location>
        <begin position="1"/>
        <end position="21"/>
    </location>
</feature>
<dbReference type="PANTHER" id="PTHR13000">
    <property type="entry name" value="NUCLEOPORIN P54"/>
    <property type="match status" value="1"/>
</dbReference>
<evidence type="ECO:0000256" key="2">
    <source>
        <dbReference type="ARBA" id="ARBA00022448"/>
    </source>
</evidence>
<dbReference type="EMBL" id="KV878212">
    <property type="protein sequence ID" value="OJJ35257.1"/>
    <property type="molecule type" value="Genomic_DNA"/>
</dbReference>
<evidence type="ECO:0000313" key="9">
    <source>
        <dbReference type="Proteomes" id="UP000184383"/>
    </source>
</evidence>
<keyword evidence="3" id="KW-0653">Protein transport</keyword>
<dbReference type="InterPro" id="IPR025712">
    <property type="entry name" value="Nup54_alpha-helical_dom"/>
</dbReference>
<keyword evidence="3" id="KW-0906">Nuclear pore complex</keyword>
<evidence type="ECO:0000256" key="6">
    <source>
        <dbReference type="SAM" id="MobiDB-lite"/>
    </source>
</evidence>
<feature type="region of interest" description="Disordered" evidence="6">
    <location>
        <begin position="1"/>
        <end position="248"/>
    </location>
</feature>
<keyword evidence="2" id="KW-0813">Transport</keyword>
<dbReference type="Proteomes" id="UP000184383">
    <property type="component" value="Unassembled WGS sequence"/>
</dbReference>
<dbReference type="OrthoDB" id="6162375at2759"/>
<feature type="compositionally biased region" description="Polar residues" evidence="6">
    <location>
        <begin position="227"/>
        <end position="239"/>
    </location>
</feature>
<feature type="compositionally biased region" description="Low complexity" evidence="6">
    <location>
        <begin position="156"/>
        <end position="165"/>
    </location>
</feature>
<feature type="compositionally biased region" description="Gly residues" evidence="6">
    <location>
        <begin position="26"/>
        <end position="41"/>
    </location>
</feature>
<evidence type="ECO:0000256" key="1">
    <source>
        <dbReference type="ARBA" id="ARBA00004567"/>
    </source>
</evidence>
<dbReference type="Pfam" id="PF13634">
    <property type="entry name" value="Nucleoporin_FG"/>
    <property type="match status" value="2"/>
</dbReference>
<keyword evidence="9" id="KW-1185">Reference proteome</keyword>
<dbReference type="GO" id="GO:0006999">
    <property type="term" value="P:nuclear pore organization"/>
    <property type="evidence" value="ECO:0007669"/>
    <property type="project" value="TreeGrafter"/>
</dbReference>
<proteinExistence type="predicted"/>
<feature type="compositionally biased region" description="Gly residues" evidence="6">
    <location>
        <begin position="50"/>
        <end position="78"/>
    </location>
</feature>
<keyword evidence="4" id="KW-0539">Nucleus</keyword>
<dbReference type="GO" id="GO:0017056">
    <property type="term" value="F:structural constituent of nuclear pore"/>
    <property type="evidence" value="ECO:0007669"/>
    <property type="project" value="TreeGrafter"/>
</dbReference>
<dbReference type="VEuPathDB" id="FungiDB:ASPWEDRAFT_502772"/>
<feature type="compositionally biased region" description="Low complexity" evidence="6">
    <location>
        <begin position="210"/>
        <end position="226"/>
    </location>
</feature>
<dbReference type="AlphaFoldDB" id="A0A1L9RK85"/>
<dbReference type="RefSeq" id="XP_040688933.1">
    <property type="nucleotide sequence ID" value="XM_040837412.1"/>
</dbReference>
<protein>
    <recommendedName>
        <fullName evidence="7">Nucleoporin Nup54 alpha-helical domain-containing protein</fullName>
    </recommendedName>
</protein>
<dbReference type="Pfam" id="PF13874">
    <property type="entry name" value="Nup54"/>
    <property type="match status" value="1"/>
</dbReference>
<feature type="domain" description="Nucleoporin Nup54 alpha-helical" evidence="7">
    <location>
        <begin position="294"/>
        <end position="429"/>
    </location>
</feature>
<dbReference type="InterPro" id="IPR024864">
    <property type="entry name" value="Nup54/Nup57/Nup44"/>
</dbReference>
<gene>
    <name evidence="8" type="ORF">ASPWEDRAFT_502772</name>
</gene>
<dbReference type="Gene3D" id="1.20.5.3600">
    <property type="match status" value="1"/>
</dbReference>
<feature type="compositionally biased region" description="Gly residues" evidence="6">
    <location>
        <begin position="195"/>
        <end position="206"/>
    </location>
</feature>
<feature type="compositionally biased region" description="Polar residues" evidence="6">
    <location>
        <begin position="110"/>
        <end position="141"/>
    </location>
</feature>
<keyword evidence="3" id="KW-0509">mRNA transport</keyword>
<keyword evidence="5" id="KW-0175">Coiled coil</keyword>
<accession>A0A1L9RK85</accession>
<evidence type="ECO:0000256" key="4">
    <source>
        <dbReference type="ARBA" id="ARBA00023242"/>
    </source>
</evidence>
<evidence type="ECO:0000313" key="8">
    <source>
        <dbReference type="EMBL" id="OJJ35257.1"/>
    </source>
</evidence>
<dbReference type="Pfam" id="PF18570">
    <property type="entry name" value="Nup54_57_C"/>
    <property type="match status" value="1"/>
</dbReference>
<name>A0A1L9RK85_ASPWE</name>
<dbReference type="GO" id="GO:0006607">
    <property type="term" value="P:NLS-bearing protein import into nucleus"/>
    <property type="evidence" value="ECO:0007669"/>
    <property type="project" value="TreeGrafter"/>
</dbReference>